<proteinExistence type="predicted"/>
<evidence type="ECO:0000256" key="1">
    <source>
        <dbReference type="SAM" id="MobiDB-lite"/>
    </source>
</evidence>
<dbReference type="EMBL" id="JAUTIX010000005">
    <property type="protein sequence ID" value="MDP0399216.1"/>
    <property type="molecule type" value="Genomic_DNA"/>
</dbReference>
<evidence type="ECO:0000313" key="3">
    <source>
        <dbReference type="Proteomes" id="UP001178281"/>
    </source>
</evidence>
<comment type="caution">
    <text evidence="2">The sequence shown here is derived from an EMBL/GenBank/DDBJ whole genome shotgun (WGS) entry which is preliminary data.</text>
</comment>
<feature type="region of interest" description="Disordered" evidence="1">
    <location>
        <begin position="173"/>
        <end position="228"/>
    </location>
</feature>
<reference evidence="2" key="1">
    <citation type="submission" date="2023-08" db="EMBL/GenBank/DDBJ databases">
        <title>The draft genome of Tsukamurella strandjordii strain 050030.</title>
        <authorList>
            <person name="Zhao F."/>
            <person name="Feng Y."/>
            <person name="Zong Z."/>
        </authorList>
    </citation>
    <scope>NUCLEOTIDE SEQUENCE</scope>
    <source>
        <strain evidence="2">050030</strain>
    </source>
</reference>
<evidence type="ECO:0000313" key="2">
    <source>
        <dbReference type="EMBL" id="MDP0399216.1"/>
    </source>
</evidence>
<protein>
    <submittedName>
        <fullName evidence="2">Uncharacterized protein</fullName>
    </submittedName>
</protein>
<gene>
    <name evidence="2" type="ORF">Q7X28_14900</name>
</gene>
<organism evidence="2 3">
    <name type="scientific">Tsukamurella strandjordii</name>
    <dbReference type="NCBI Taxonomy" id="147577"/>
    <lineage>
        <taxon>Bacteria</taxon>
        <taxon>Bacillati</taxon>
        <taxon>Actinomycetota</taxon>
        <taxon>Actinomycetes</taxon>
        <taxon>Mycobacteriales</taxon>
        <taxon>Tsukamurellaceae</taxon>
        <taxon>Tsukamurella</taxon>
    </lineage>
</organism>
<accession>A0AA90SRR6</accession>
<dbReference type="RefSeq" id="WP_305111926.1">
    <property type="nucleotide sequence ID" value="NZ_JAUTIX010000005.1"/>
</dbReference>
<sequence length="228" mass="24207">MSTGAASKAQRKAAVGAAVTLAQKIAETKDIPADTLETIAAGLATGVELAEGGGAVDLDAEIAETITETFGTVERGGPLWELQLRVARTVLTRLQPEEVDELVSATRWADDDALRSLPVPNREPWEEAAVPVLALSATEIDEPADPQGLIPSEAQSGNEPVEVVEAELVDEPEEIEQTTSAQTRYRLPQGQSYAPGRRFGQALGSSEPHARERAAAQRRFGNDVFLGG</sequence>
<dbReference type="Proteomes" id="UP001178281">
    <property type="component" value="Unassembled WGS sequence"/>
</dbReference>
<dbReference type="AlphaFoldDB" id="A0AA90SRR6"/>
<name>A0AA90SRR6_9ACTN</name>
<keyword evidence="3" id="KW-1185">Reference proteome</keyword>